<proteinExistence type="predicted"/>
<accession>J3MJ87</accession>
<evidence type="ECO:0000313" key="1">
    <source>
        <dbReference type="EnsemblPlants" id="OB07G14690.1"/>
    </source>
</evidence>
<organism evidence="1">
    <name type="scientific">Oryza brachyantha</name>
    <name type="common">malo sina</name>
    <dbReference type="NCBI Taxonomy" id="4533"/>
    <lineage>
        <taxon>Eukaryota</taxon>
        <taxon>Viridiplantae</taxon>
        <taxon>Streptophyta</taxon>
        <taxon>Embryophyta</taxon>
        <taxon>Tracheophyta</taxon>
        <taxon>Spermatophyta</taxon>
        <taxon>Magnoliopsida</taxon>
        <taxon>Liliopsida</taxon>
        <taxon>Poales</taxon>
        <taxon>Poaceae</taxon>
        <taxon>BOP clade</taxon>
        <taxon>Oryzoideae</taxon>
        <taxon>Oryzeae</taxon>
        <taxon>Oryzinae</taxon>
        <taxon>Oryza</taxon>
    </lineage>
</organism>
<sequence>MHLVILGSCITAASHNQALRLNTVLLLLQSWFGCSACTRNLVFIRFSSLVNAVIILKPLT</sequence>
<reference evidence="1" key="1">
    <citation type="journal article" date="2013" name="Nat. Commun.">
        <title>Whole-genome sequencing of Oryza brachyantha reveals mechanisms underlying Oryza genome evolution.</title>
        <authorList>
            <person name="Chen J."/>
            <person name="Huang Q."/>
            <person name="Gao D."/>
            <person name="Wang J."/>
            <person name="Lang Y."/>
            <person name="Liu T."/>
            <person name="Li B."/>
            <person name="Bai Z."/>
            <person name="Luis Goicoechea J."/>
            <person name="Liang C."/>
            <person name="Chen C."/>
            <person name="Zhang W."/>
            <person name="Sun S."/>
            <person name="Liao Y."/>
            <person name="Zhang X."/>
            <person name="Yang L."/>
            <person name="Song C."/>
            <person name="Wang M."/>
            <person name="Shi J."/>
            <person name="Liu G."/>
            <person name="Liu J."/>
            <person name="Zhou H."/>
            <person name="Zhou W."/>
            <person name="Yu Q."/>
            <person name="An N."/>
            <person name="Chen Y."/>
            <person name="Cai Q."/>
            <person name="Wang B."/>
            <person name="Liu B."/>
            <person name="Min J."/>
            <person name="Huang Y."/>
            <person name="Wu H."/>
            <person name="Li Z."/>
            <person name="Zhang Y."/>
            <person name="Yin Y."/>
            <person name="Song W."/>
            <person name="Jiang J."/>
            <person name="Jackson S.A."/>
            <person name="Wing R.A."/>
            <person name="Wang J."/>
            <person name="Chen M."/>
        </authorList>
    </citation>
    <scope>NUCLEOTIDE SEQUENCE [LARGE SCALE GENOMIC DNA]</scope>
    <source>
        <strain evidence="1">cv. IRGC 101232</strain>
    </source>
</reference>
<dbReference type="EnsemblPlants" id="OB07G14690.1">
    <property type="protein sequence ID" value="OB07G14690.1"/>
    <property type="gene ID" value="OB07G14690"/>
</dbReference>
<protein>
    <submittedName>
        <fullName evidence="1">Uncharacterized protein</fullName>
    </submittedName>
</protein>
<dbReference type="AlphaFoldDB" id="J3MJ87"/>
<name>J3MJ87_ORYBR</name>
<evidence type="ECO:0000313" key="2">
    <source>
        <dbReference type="Proteomes" id="UP000006038"/>
    </source>
</evidence>
<dbReference type="HOGENOM" id="CLU_2945432_0_0_1"/>
<keyword evidence="2" id="KW-1185">Reference proteome</keyword>
<dbReference type="Proteomes" id="UP000006038">
    <property type="component" value="Chromosome 7"/>
</dbReference>
<reference evidence="1" key="2">
    <citation type="submission" date="2013-04" db="UniProtKB">
        <authorList>
            <consortium name="EnsemblPlants"/>
        </authorList>
    </citation>
    <scope>IDENTIFICATION</scope>
</reference>
<dbReference type="Gramene" id="OB07G14690.1">
    <property type="protein sequence ID" value="OB07G14690.1"/>
    <property type="gene ID" value="OB07G14690"/>
</dbReference>